<evidence type="ECO:0000259" key="1">
    <source>
        <dbReference type="PROSITE" id="PS50995"/>
    </source>
</evidence>
<dbReference type="InterPro" id="IPR036390">
    <property type="entry name" value="WH_DNA-bd_sf"/>
</dbReference>
<reference evidence="2 3" key="1">
    <citation type="submission" date="2020-01" db="EMBL/GenBank/DDBJ databases">
        <title>Jiella pacifica sp. nov.</title>
        <authorList>
            <person name="Xue Z."/>
            <person name="Zhu S."/>
            <person name="Chen J."/>
            <person name="Yang J."/>
        </authorList>
    </citation>
    <scope>NUCLEOTIDE SEQUENCE [LARGE SCALE GENOMIC DNA]</scope>
    <source>
        <strain evidence="2 3">40Bstr34</strain>
    </source>
</reference>
<evidence type="ECO:0000313" key="2">
    <source>
        <dbReference type="EMBL" id="NDW08003.1"/>
    </source>
</evidence>
<dbReference type="InterPro" id="IPR036388">
    <property type="entry name" value="WH-like_DNA-bd_sf"/>
</dbReference>
<name>A0A6N9T9A7_9HYPH</name>
<dbReference type="SUPFAM" id="SSF46785">
    <property type="entry name" value="Winged helix' DNA-binding domain"/>
    <property type="match status" value="1"/>
</dbReference>
<dbReference type="InterPro" id="IPR000835">
    <property type="entry name" value="HTH_MarR-typ"/>
</dbReference>
<dbReference type="RefSeq" id="WP_163466452.1">
    <property type="nucleotide sequence ID" value="NZ_JAAAMG010000053.1"/>
</dbReference>
<dbReference type="SMART" id="SM00347">
    <property type="entry name" value="HTH_MARR"/>
    <property type="match status" value="1"/>
</dbReference>
<evidence type="ECO:0000313" key="3">
    <source>
        <dbReference type="Proteomes" id="UP000469011"/>
    </source>
</evidence>
<dbReference type="Pfam" id="PF12802">
    <property type="entry name" value="MarR_2"/>
    <property type="match status" value="1"/>
</dbReference>
<proteinExistence type="predicted"/>
<dbReference type="GO" id="GO:0003700">
    <property type="term" value="F:DNA-binding transcription factor activity"/>
    <property type="evidence" value="ECO:0007669"/>
    <property type="project" value="InterPro"/>
</dbReference>
<keyword evidence="3" id="KW-1185">Reference proteome</keyword>
<gene>
    <name evidence="2" type="ORF">GTK09_26885</name>
</gene>
<dbReference type="PANTHER" id="PTHR33164:SF43">
    <property type="entry name" value="HTH-TYPE TRANSCRIPTIONAL REPRESSOR YETL"/>
    <property type="match status" value="1"/>
</dbReference>
<dbReference type="AlphaFoldDB" id="A0A6N9T9A7"/>
<organism evidence="2 3">
    <name type="scientific">Jiella pacifica</name>
    <dbReference type="NCBI Taxonomy" id="2696469"/>
    <lineage>
        <taxon>Bacteria</taxon>
        <taxon>Pseudomonadati</taxon>
        <taxon>Pseudomonadota</taxon>
        <taxon>Alphaproteobacteria</taxon>
        <taxon>Hyphomicrobiales</taxon>
        <taxon>Aurantimonadaceae</taxon>
        <taxon>Jiella</taxon>
    </lineage>
</organism>
<dbReference type="GO" id="GO:0006950">
    <property type="term" value="P:response to stress"/>
    <property type="evidence" value="ECO:0007669"/>
    <property type="project" value="TreeGrafter"/>
</dbReference>
<dbReference type="Proteomes" id="UP000469011">
    <property type="component" value="Unassembled WGS sequence"/>
</dbReference>
<dbReference type="Gene3D" id="1.10.10.10">
    <property type="entry name" value="Winged helix-like DNA-binding domain superfamily/Winged helix DNA-binding domain"/>
    <property type="match status" value="1"/>
</dbReference>
<accession>A0A6N9T9A7</accession>
<comment type="caution">
    <text evidence="2">The sequence shown here is derived from an EMBL/GenBank/DDBJ whole genome shotgun (WGS) entry which is preliminary data.</text>
</comment>
<dbReference type="PROSITE" id="PS50995">
    <property type="entry name" value="HTH_MARR_2"/>
    <property type="match status" value="1"/>
</dbReference>
<protein>
    <submittedName>
        <fullName evidence="2">MarR family transcriptional regulator</fullName>
    </submittedName>
</protein>
<feature type="domain" description="HTH marR-type" evidence="1">
    <location>
        <begin position="3"/>
        <end position="141"/>
    </location>
</feature>
<dbReference type="PANTHER" id="PTHR33164">
    <property type="entry name" value="TRANSCRIPTIONAL REGULATOR, MARR FAMILY"/>
    <property type="match status" value="1"/>
</dbReference>
<sequence length="141" mass="15746">MPQPNLTQADYSALAEFRYLIRRFLEFSEAEAKSVGLTARQHQALLVIKGYGRGHPIAVGDLADRLRIRPHSAVELVNRLSEGDLVVRLQDSGDQRRVLLQLTARAEDCLAQLSAAHLNELSRIHPMLSRILERPSGQNGD</sequence>
<dbReference type="InterPro" id="IPR039422">
    <property type="entry name" value="MarR/SlyA-like"/>
</dbReference>
<dbReference type="EMBL" id="JAAAMG010000053">
    <property type="protein sequence ID" value="NDW08003.1"/>
    <property type="molecule type" value="Genomic_DNA"/>
</dbReference>